<keyword evidence="3" id="KW-0479">Metal-binding</keyword>
<dbReference type="GO" id="GO:0017070">
    <property type="term" value="F:U6 snRNA binding"/>
    <property type="evidence" value="ECO:0007669"/>
    <property type="project" value="TreeGrafter"/>
</dbReference>
<dbReference type="Proteomes" id="UP001214415">
    <property type="component" value="Chromosome 5"/>
</dbReference>
<organism evidence="11 12">
    <name type="scientific">Malassezia equina</name>
    <dbReference type="NCBI Taxonomy" id="1381935"/>
    <lineage>
        <taxon>Eukaryota</taxon>
        <taxon>Fungi</taxon>
        <taxon>Dikarya</taxon>
        <taxon>Basidiomycota</taxon>
        <taxon>Ustilaginomycotina</taxon>
        <taxon>Malasseziomycetes</taxon>
        <taxon>Malasseziales</taxon>
        <taxon>Malasseziaceae</taxon>
        <taxon>Malassezia</taxon>
    </lineage>
</organism>
<evidence type="ECO:0000313" key="12">
    <source>
        <dbReference type="Proteomes" id="UP001214415"/>
    </source>
</evidence>
<keyword evidence="12" id="KW-1185">Reference proteome</keyword>
<dbReference type="PANTHER" id="PTHR14089">
    <property type="entry name" value="PRE-MRNA-SPLICING FACTOR RBM22"/>
    <property type="match status" value="1"/>
</dbReference>
<dbReference type="GO" id="GO:0008270">
    <property type="term" value="F:zinc ion binding"/>
    <property type="evidence" value="ECO:0007669"/>
    <property type="project" value="UniProtKB-KW"/>
</dbReference>
<feature type="compositionally biased region" description="Low complexity" evidence="9">
    <location>
        <begin position="291"/>
        <end position="303"/>
    </location>
</feature>
<dbReference type="GO" id="GO:0036002">
    <property type="term" value="F:pre-mRNA binding"/>
    <property type="evidence" value="ECO:0007669"/>
    <property type="project" value="TreeGrafter"/>
</dbReference>
<dbReference type="PANTHER" id="PTHR14089:SF2">
    <property type="entry name" value="PRE-MRNA-SPLICING FACTOR CWC2"/>
    <property type="match status" value="1"/>
</dbReference>
<gene>
    <name evidence="11" type="primary">CWC2</name>
    <name evidence="11" type="ORF">MEQU1_002879</name>
</gene>
<protein>
    <submittedName>
        <fullName evidence="11">Pre-mRNA-splicing factor</fullName>
    </submittedName>
</protein>
<dbReference type="GO" id="GO:0071006">
    <property type="term" value="C:U2-type catalytic step 1 spliceosome"/>
    <property type="evidence" value="ECO:0007669"/>
    <property type="project" value="TreeGrafter"/>
</dbReference>
<keyword evidence="4" id="KW-0863">Zinc-finger</keyword>
<feature type="region of interest" description="Disordered" evidence="9">
    <location>
        <begin position="205"/>
        <end position="240"/>
    </location>
</feature>
<dbReference type="Gene3D" id="3.30.70.330">
    <property type="match status" value="1"/>
</dbReference>
<evidence type="ECO:0000256" key="2">
    <source>
        <dbReference type="ARBA" id="ARBA00022664"/>
    </source>
</evidence>
<dbReference type="Pfam" id="PF16131">
    <property type="entry name" value="Torus"/>
    <property type="match status" value="1"/>
</dbReference>
<dbReference type="EMBL" id="CP119904">
    <property type="protein sequence ID" value="WFD24182.1"/>
    <property type="molecule type" value="Genomic_DNA"/>
</dbReference>
<comment type="subcellular location">
    <subcellularLocation>
        <location evidence="1">Nucleus</location>
    </subcellularLocation>
</comment>
<proteinExistence type="predicted"/>
<keyword evidence="8" id="KW-0539">Nucleus</keyword>
<keyword evidence="6" id="KW-0694">RNA-binding</keyword>
<evidence type="ECO:0000256" key="4">
    <source>
        <dbReference type="ARBA" id="ARBA00022771"/>
    </source>
</evidence>
<dbReference type="GO" id="GO:0008380">
    <property type="term" value="P:RNA splicing"/>
    <property type="evidence" value="ECO:0007669"/>
    <property type="project" value="UniProtKB-KW"/>
</dbReference>
<accession>A0AAF0EL72</accession>
<dbReference type="GO" id="GO:0006397">
    <property type="term" value="P:mRNA processing"/>
    <property type="evidence" value="ECO:0007669"/>
    <property type="project" value="UniProtKB-KW"/>
</dbReference>
<feature type="region of interest" description="Disordered" evidence="9">
    <location>
        <begin position="131"/>
        <end position="153"/>
    </location>
</feature>
<dbReference type="AlphaFoldDB" id="A0AAF0EL72"/>
<dbReference type="InterPro" id="IPR035979">
    <property type="entry name" value="RBD_domain_sf"/>
</dbReference>
<dbReference type="InterPro" id="IPR012677">
    <property type="entry name" value="Nucleotide-bd_a/b_plait_sf"/>
</dbReference>
<dbReference type="SUPFAM" id="SSF54928">
    <property type="entry name" value="RNA-binding domain, RBD"/>
    <property type="match status" value="1"/>
</dbReference>
<sequence>MAPTRSSDAALSRPARKQISYAELEEIRHSAERMVGEGMIYNVWYNKMSGGDTGHGFESKTKSKTRCDIARDSGYTRADMRIRASAADQGTDVFGREKHGQYRDDMGGVGSMLRVNKTLYVGRINEETSLSFRRASANPKDNQDDTGKTPMSRIVRRHFSEWGEIEHGTAFVTYKYEANAQFAKEAMMHQSLDHDEILNVRWAAEDPRSDGEERDESERRQLAEKRISDRENERRELENDYADLKHDPSIDWEEYARAKRQRLALSEEEARRLDEENQRGWDAYYAEQKKAGAAAKPDAPSKPSLLNNEAMASLQKLRTKPATAPKPSSALGGLAAYASDSD</sequence>
<dbReference type="InterPro" id="IPR032297">
    <property type="entry name" value="Torus"/>
</dbReference>
<name>A0AAF0EL72_9BASI</name>
<dbReference type="GO" id="GO:0071007">
    <property type="term" value="C:U2-type catalytic step 2 spliceosome"/>
    <property type="evidence" value="ECO:0007669"/>
    <property type="project" value="TreeGrafter"/>
</dbReference>
<evidence type="ECO:0000256" key="6">
    <source>
        <dbReference type="ARBA" id="ARBA00022884"/>
    </source>
</evidence>
<feature type="region of interest" description="Disordered" evidence="9">
    <location>
        <begin position="289"/>
        <end position="342"/>
    </location>
</feature>
<evidence type="ECO:0000256" key="7">
    <source>
        <dbReference type="ARBA" id="ARBA00023187"/>
    </source>
</evidence>
<dbReference type="InterPro" id="IPR039171">
    <property type="entry name" value="Cwc2/Slt11"/>
</dbReference>
<evidence type="ECO:0000256" key="1">
    <source>
        <dbReference type="ARBA" id="ARBA00004123"/>
    </source>
</evidence>
<evidence type="ECO:0000259" key="10">
    <source>
        <dbReference type="Pfam" id="PF16131"/>
    </source>
</evidence>
<evidence type="ECO:0000313" key="11">
    <source>
        <dbReference type="EMBL" id="WFD24182.1"/>
    </source>
</evidence>
<evidence type="ECO:0000256" key="8">
    <source>
        <dbReference type="ARBA" id="ARBA00023242"/>
    </source>
</evidence>
<evidence type="ECO:0000256" key="5">
    <source>
        <dbReference type="ARBA" id="ARBA00022833"/>
    </source>
</evidence>
<keyword evidence="7" id="KW-0508">mRNA splicing</keyword>
<reference evidence="11" key="1">
    <citation type="submission" date="2023-03" db="EMBL/GenBank/DDBJ databases">
        <title>Mating type loci evolution in Malassezia.</title>
        <authorList>
            <person name="Coelho M.A."/>
        </authorList>
    </citation>
    <scope>NUCLEOTIDE SEQUENCE</scope>
    <source>
        <strain evidence="11">CBS 12830</strain>
    </source>
</reference>
<feature type="compositionally biased region" description="Low complexity" evidence="9">
    <location>
        <begin position="328"/>
        <end position="342"/>
    </location>
</feature>
<feature type="domain" description="Torus" evidence="10">
    <location>
        <begin position="12"/>
        <end position="81"/>
    </location>
</feature>
<keyword evidence="2" id="KW-0507">mRNA processing</keyword>
<dbReference type="GO" id="GO:0000974">
    <property type="term" value="C:Prp19 complex"/>
    <property type="evidence" value="ECO:0007669"/>
    <property type="project" value="TreeGrafter"/>
</dbReference>
<keyword evidence="5" id="KW-0862">Zinc</keyword>
<evidence type="ECO:0000256" key="9">
    <source>
        <dbReference type="SAM" id="MobiDB-lite"/>
    </source>
</evidence>
<evidence type="ECO:0000256" key="3">
    <source>
        <dbReference type="ARBA" id="ARBA00022723"/>
    </source>
</evidence>